<dbReference type="Pfam" id="PF00170">
    <property type="entry name" value="bZIP_1"/>
    <property type="match status" value="1"/>
</dbReference>
<evidence type="ECO:0000256" key="6">
    <source>
        <dbReference type="SAM" id="MobiDB-lite"/>
    </source>
</evidence>
<comment type="caution">
    <text evidence="8">The sequence shown here is derived from an EMBL/GenBank/DDBJ whole genome shotgun (WGS) entry which is preliminary data.</text>
</comment>
<keyword evidence="4" id="KW-0804">Transcription</keyword>
<organism evidence="8 9">
    <name type="scientific">Musa balbisiana</name>
    <name type="common">Banana</name>
    <dbReference type="NCBI Taxonomy" id="52838"/>
    <lineage>
        <taxon>Eukaryota</taxon>
        <taxon>Viridiplantae</taxon>
        <taxon>Streptophyta</taxon>
        <taxon>Embryophyta</taxon>
        <taxon>Tracheophyta</taxon>
        <taxon>Spermatophyta</taxon>
        <taxon>Magnoliopsida</taxon>
        <taxon>Liliopsida</taxon>
        <taxon>Zingiberales</taxon>
        <taxon>Musaceae</taxon>
        <taxon>Musa</taxon>
    </lineage>
</organism>
<dbReference type="AlphaFoldDB" id="A0A4S8IIU5"/>
<name>A0A4S8IIU5_MUSBA</name>
<accession>A0A4S8IIU5</accession>
<dbReference type="InterPro" id="IPR044521">
    <property type="entry name" value="AtbZIP8/43"/>
</dbReference>
<dbReference type="CDD" id="cd14702">
    <property type="entry name" value="bZIP_plant_GBF1"/>
    <property type="match status" value="1"/>
</dbReference>
<dbReference type="GO" id="GO:0003700">
    <property type="term" value="F:DNA-binding transcription factor activity"/>
    <property type="evidence" value="ECO:0007669"/>
    <property type="project" value="InterPro"/>
</dbReference>
<reference evidence="8 9" key="1">
    <citation type="journal article" date="2019" name="Nat. Plants">
        <title>Genome sequencing of Musa balbisiana reveals subgenome evolution and function divergence in polyploid bananas.</title>
        <authorList>
            <person name="Yao X."/>
        </authorList>
    </citation>
    <scope>NUCLEOTIDE SEQUENCE [LARGE SCALE GENOMIC DNA]</scope>
    <source>
        <strain evidence="9">cv. DH-PKW</strain>
        <tissue evidence="8">Leaves</tissue>
    </source>
</reference>
<evidence type="ECO:0000256" key="1">
    <source>
        <dbReference type="ARBA" id="ARBA00004123"/>
    </source>
</evidence>
<evidence type="ECO:0000256" key="5">
    <source>
        <dbReference type="ARBA" id="ARBA00023242"/>
    </source>
</evidence>
<dbReference type="FunFam" id="1.20.5.170:FF:000020">
    <property type="entry name" value="BZIP transcription factor"/>
    <property type="match status" value="1"/>
</dbReference>
<dbReference type="InterPro" id="IPR046347">
    <property type="entry name" value="bZIP_sf"/>
</dbReference>
<dbReference type="SUPFAM" id="SSF57959">
    <property type="entry name" value="Leucine zipper domain"/>
    <property type="match status" value="1"/>
</dbReference>
<protein>
    <recommendedName>
        <fullName evidence="7">BZIP domain-containing protein</fullName>
    </recommendedName>
</protein>
<dbReference type="SMART" id="SM00338">
    <property type="entry name" value="BRLZ"/>
    <property type="match status" value="1"/>
</dbReference>
<sequence length="158" mass="18077">MSDDTLGQRFQALGVEQGHKYPAVTRGSEIAPQKSATAEMYADCYPSSCYNTNSAADEEDENKSSLIEERRKRRMISNRESARRSRMRKQKQFNQLWSLVIHFQSVNHQLLHKIASGNGRSEAPSPLYWRGADFRETHNKRENSVFCMTQISSNGGFI</sequence>
<dbReference type="PANTHER" id="PTHR46324:SF26">
    <property type="entry name" value="OS02G0728001 PROTEIN"/>
    <property type="match status" value="1"/>
</dbReference>
<keyword evidence="3" id="KW-0238">DNA-binding</keyword>
<dbReference type="PROSITE" id="PS00036">
    <property type="entry name" value="BZIP_BASIC"/>
    <property type="match status" value="1"/>
</dbReference>
<evidence type="ECO:0000256" key="4">
    <source>
        <dbReference type="ARBA" id="ARBA00023163"/>
    </source>
</evidence>
<dbReference type="PANTHER" id="PTHR46324">
    <property type="entry name" value="BASIC LEUCINE ZIPPER 43-RELATED"/>
    <property type="match status" value="1"/>
</dbReference>
<proteinExistence type="predicted"/>
<feature type="domain" description="BZIP" evidence="7">
    <location>
        <begin position="68"/>
        <end position="115"/>
    </location>
</feature>
<evidence type="ECO:0000256" key="3">
    <source>
        <dbReference type="ARBA" id="ARBA00023125"/>
    </source>
</evidence>
<dbReference type="Proteomes" id="UP000317650">
    <property type="component" value="Chromosome 9"/>
</dbReference>
<dbReference type="Gene3D" id="1.20.5.170">
    <property type="match status" value="1"/>
</dbReference>
<dbReference type="EMBL" id="PYDT01000010">
    <property type="protein sequence ID" value="THU48260.1"/>
    <property type="molecule type" value="Genomic_DNA"/>
</dbReference>
<evidence type="ECO:0000313" key="8">
    <source>
        <dbReference type="EMBL" id="THU48260.1"/>
    </source>
</evidence>
<evidence type="ECO:0000259" key="7">
    <source>
        <dbReference type="PROSITE" id="PS50217"/>
    </source>
</evidence>
<dbReference type="PROSITE" id="PS50217">
    <property type="entry name" value="BZIP"/>
    <property type="match status" value="1"/>
</dbReference>
<dbReference type="GO" id="GO:0005634">
    <property type="term" value="C:nucleus"/>
    <property type="evidence" value="ECO:0007669"/>
    <property type="project" value="UniProtKB-SubCell"/>
</dbReference>
<evidence type="ECO:0000256" key="2">
    <source>
        <dbReference type="ARBA" id="ARBA00023015"/>
    </source>
</evidence>
<feature type="region of interest" description="Disordered" evidence="6">
    <location>
        <begin position="51"/>
        <end position="87"/>
    </location>
</feature>
<keyword evidence="9" id="KW-1185">Reference proteome</keyword>
<dbReference type="InterPro" id="IPR004827">
    <property type="entry name" value="bZIP"/>
</dbReference>
<evidence type="ECO:0000313" key="9">
    <source>
        <dbReference type="Proteomes" id="UP000317650"/>
    </source>
</evidence>
<dbReference type="GO" id="GO:0003677">
    <property type="term" value="F:DNA binding"/>
    <property type="evidence" value="ECO:0007669"/>
    <property type="project" value="UniProtKB-KW"/>
</dbReference>
<keyword evidence="2" id="KW-0805">Transcription regulation</keyword>
<gene>
    <name evidence="8" type="ORF">C4D60_Mb09t24370</name>
</gene>
<comment type="subcellular location">
    <subcellularLocation>
        <location evidence="1">Nucleus</location>
    </subcellularLocation>
</comment>
<keyword evidence="5" id="KW-0539">Nucleus</keyword>
<dbReference type="InterPro" id="IPR045314">
    <property type="entry name" value="bZIP_plant_GBF1"/>
</dbReference>